<dbReference type="InterPro" id="IPR002173">
    <property type="entry name" value="Carboh/pur_kinase_PfkB_CS"/>
</dbReference>
<keyword evidence="3 5" id="KW-0418">Kinase</keyword>
<dbReference type="Gene3D" id="3.40.1190.20">
    <property type="match status" value="1"/>
</dbReference>
<evidence type="ECO:0000256" key="1">
    <source>
        <dbReference type="ARBA" id="ARBA00010688"/>
    </source>
</evidence>
<dbReference type="EMBL" id="JAAIYP010000041">
    <property type="protein sequence ID" value="NFV81497.1"/>
    <property type="molecule type" value="Genomic_DNA"/>
</dbReference>
<dbReference type="AlphaFoldDB" id="A0A7C9QVK6"/>
<feature type="domain" description="Carbohydrate kinase PfkB" evidence="4">
    <location>
        <begin position="60"/>
        <end position="318"/>
    </location>
</feature>
<dbReference type="Pfam" id="PF00294">
    <property type="entry name" value="PfkB"/>
    <property type="match status" value="1"/>
</dbReference>
<comment type="similarity">
    <text evidence="1">Belongs to the carbohydrate kinase PfkB family.</text>
</comment>
<sequence>MVDTRYHVAGIGNAIVDVLVHADDALLQRLGLAKGVMTLVDAAEAERLYEQIPPGIECSGGSAANTIVGIASLGGKAAYMGKVKDDQLGQVFAHDIKKSGVDFPTQAAVGGPSTARCLVLVTPDAQRTMLTYLGACIELTPDDVDEAVVAASEVTYLEGYLYDPPLAKRAFLKAADMAHKAGRLVSLSLSDPFCVDRHRDAFLDLVSGHVDILFANEAEITSLYKTDDFDAAVRAVRGHARVTAITRGAKGSVVVTEDDVHVVGAQSGVKVVDTTGAGDLYAAGFLYGFTHGRDLSTCAVLGGLAAGEVISHIGARPDRPLADLAAEVLGPLYSASPLKTA</sequence>
<organism evidence="5 6">
    <name type="scientific">Magnetospirillum aberrantis SpK</name>
    <dbReference type="NCBI Taxonomy" id="908842"/>
    <lineage>
        <taxon>Bacteria</taxon>
        <taxon>Pseudomonadati</taxon>
        <taxon>Pseudomonadota</taxon>
        <taxon>Alphaproteobacteria</taxon>
        <taxon>Rhodospirillales</taxon>
        <taxon>Rhodospirillaceae</taxon>
        <taxon>Magnetospirillum</taxon>
    </lineage>
</organism>
<dbReference type="InterPro" id="IPR029056">
    <property type="entry name" value="Ribokinase-like"/>
</dbReference>
<evidence type="ECO:0000259" key="4">
    <source>
        <dbReference type="Pfam" id="PF00294"/>
    </source>
</evidence>
<comment type="caution">
    <text evidence="5">The sequence shown here is derived from an EMBL/GenBank/DDBJ whole genome shotgun (WGS) entry which is preliminary data.</text>
</comment>
<evidence type="ECO:0000256" key="3">
    <source>
        <dbReference type="ARBA" id="ARBA00022777"/>
    </source>
</evidence>
<dbReference type="InterPro" id="IPR052700">
    <property type="entry name" value="Carb_kinase_PfkB-like"/>
</dbReference>
<keyword evidence="2" id="KW-0808">Transferase</keyword>
<evidence type="ECO:0000313" key="5">
    <source>
        <dbReference type="EMBL" id="NFV81497.1"/>
    </source>
</evidence>
<dbReference type="GO" id="GO:0016301">
    <property type="term" value="F:kinase activity"/>
    <property type="evidence" value="ECO:0007669"/>
    <property type="project" value="UniProtKB-KW"/>
</dbReference>
<proteinExistence type="inferred from homology"/>
<reference evidence="5 6" key="1">
    <citation type="submission" date="2020-02" db="EMBL/GenBank/DDBJ databases">
        <authorList>
            <person name="Dziuba M."/>
            <person name="Kuznetsov B."/>
            <person name="Mardanov A."/>
            <person name="Ravin N."/>
            <person name="Grouzdev D."/>
        </authorList>
    </citation>
    <scope>NUCLEOTIDE SEQUENCE [LARGE SCALE GENOMIC DNA]</scope>
    <source>
        <strain evidence="5 6">SpK</strain>
    </source>
</reference>
<evidence type="ECO:0000256" key="2">
    <source>
        <dbReference type="ARBA" id="ARBA00022679"/>
    </source>
</evidence>
<dbReference type="InterPro" id="IPR011611">
    <property type="entry name" value="PfkB_dom"/>
</dbReference>
<dbReference type="SUPFAM" id="SSF53613">
    <property type="entry name" value="Ribokinase-like"/>
    <property type="match status" value="1"/>
</dbReference>
<dbReference type="Gene3D" id="3.30.1110.10">
    <property type="match status" value="1"/>
</dbReference>
<protein>
    <submittedName>
        <fullName evidence="5">Adenosine kinase</fullName>
    </submittedName>
</protein>
<dbReference type="PANTHER" id="PTHR43320:SF3">
    <property type="entry name" value="CARBOHYDRATE KINASE PFKB DOMAIN-CONTAINING PROTEIN"/>
    <property type="match status" value="1"/>
</dbReference>
<accession>A0A7C9QVK6</accession>
<evidence type="ECO:0000313" key="6">
    <source>
        <dbReference type="Proteomes" id="UP000480684"/>
    </source>
</evidence>
<dbReference type="PROSITE" id="PS00584">
    <property type="entry name" value="PFKB_KINASES_2"/>
    <property type="match status" value="1"/>
</dbReference>
<keyword evidence="6" id="KW-1185">Reference proteome</keyword>
<dbReference type="Proteomes" id="UP000480684">
    <property type="component" value="Unassembled WGS sequence"/>
</dbReference>
<dbReference type="CDD" id="cd01168">
    <property type="entry name" value="adenosine_kinase"/>
    <property type="match status" value="1"/>
</dbReference>
<gene>
    <name evidence="5" type="ORF">G4223_15415</name>
</gene>
<dbReference type="RefSeq" id="WP_163681608.1">
    <property type="nucleotide sequence ID" value="NZ_JAAIYP010000041.1"/>
</dbReference>
<dbReference type="PANTHER" id="PTHR43320">
    <property type="entry name" value="SUGAR KINASE"/>
    <property type="match status" value="1"/>
</dbReference>
<name>A0A7C9QVK6_9PROT</name>